<evidence type="ECO:0000256" key="10">
    <source>
        <dbReference type="ARBA" id="ARBA00023065"/>
    </source>
</evidence>
<dbReference type="GO" id="GO:0015379">
    <property type="term" value="F:potassium:chloride symporter activity"/>
    <property type="evidence" value="ECO:0007669"/>
    <property type="project" value="InterPro"/>
</dbReference>
<protein>
    <recommendedName>
        <fullName evidence="14">Trk system potassium uptake protein</fullName>
    </recommendedName>
</protein>
<evidence type="ECO:0000256" key="11">
    <source>
        <dbReference type="ARBA" id="ARBA00023136"/>
    </source>
</evidence>
<dbReference type="Pfam" id="PF02386">
    <property type="entry name" value="TrkH"/>
    <property type="match status" value="1"/>
</dbReference>
<evidence type="ECO:0000313" key="13">
    <source>
        <dbReference type="EMBL" id="SUZ47897.1"/>
    </source>
</evidence>
<organism evidence="13">
    <name type="scientific">marine metagenome</name>
    <dbReference type="NCBI Taxonomy" id="408172"/>
    <lineage>
        <taxon>unclassified sequences</taxon>
        <taxon>metagenomes</taxon>
        <taxon>ecological metagenomes</taxon>
    </lineage>
</organism>
<keyword evidence="7 12" id="KW-0812">Transmembrane</keyword>
<feature type="transmembrane region" description="Helical" evidence="12">
    <location>
        <begin position="332"/>
        <end position="355"/>
    </location>
</feature>
<keyword evidence="5" id="KW-0997">Cell inner membrane</keyword>
<comment type="similarity">
    <text evidence="2">Belongs to the TrkH potassium transport family.</text>
</comment>
<dbReference type="PANTHER" id="PTHR32024:SF2">
    <property type="entry name" value="TRK SYSTEM POTASSIUM UPTAKE PROTEIN TRKG-RELATED"/>
    <property type="match status" value="1"/>
</dbReference>
<evidence type="ECO:0000256" key="2">
    <source>
        <dbReference type="ARBA" id="ARBA00009137"/>
    </source>
</evidence>
<feature type="transmembrane region" description="Helical" evidence="12">
    <location>
        <begin position="72"/>
        <end position="95"/>
    </location>
</feature>
<keyword evidence="10" id="KW-0406">Ion transport</keyword>
<proteinExistence type="inferred from homology"/>
<dbReference type="PANTHER" id="PTHR32024">
    <property type="entry name" value="TRK SYSTEM POTASSIUM UPTAKE PROTEIN TRKG-RELATED"/>
    <property type="match status" value="1"/>
</dbReference>
<sequence length="484" mass="53118">MTLKNLKSVQKTLGLLLMVFSITMLTPVVVALIYQEQNIAPFLYSFGATFFFGCLLWLPSQKASAEIRLREGFMIVVLFWVVLSSFGAMPFFFLLNISFTNAIFESTSGLTTTGATILSGLDDLPRSILFYRQQLQWLGGLGIVVLAVALLPILGIGGMQMYRAESSAIRETKFTPRQSETAKALGTIYLLLTLLCAFCYKLAGMDGFDAICHAFTTVAIGGFSTHDANFGFFGSYSAVYWVASVFMFLAGINFSLHFFAWKNKSFAGYIKNSEFKTYSALMLVAVLIVLGTLFFSANTSNTQSGVTETLFQVVSIGTTTGFTTANYGTWPLIVPFFLLLFSLVGGCVGSTGGGLKVVRWLVLFKEVRREVLRLIHPRAEILIKINKHSVDQAVLDSIWGFIAAYLILHLSMMCLLLATGLDLVTSLSAITASLNNLGPGLGDVFANYNSIGGFAKWVCITAMLLGRLEIFALLIIFTRAFWQD</sequence>
<dbReference type="GO" id="GO:0005886">
    <property type="term" value="C:plasma membrane"/>
    <property type="evidence" value="ECO:0007669"/>
    <property type="project" value="UniProtKB-SubCell"/>
</dbReference>
<feature type="transmembrane region" description="Helical" evidence="12">
    <location>
        <begin position="393"/>
        <end position="418"/>
    </location>
</feature>
<keyword evidence="8" id="KW-0630">Potassium</keyword>
<evidence type="ECO:0000256" key="7">
    <source>
        <dbReference type="ARBA" id="ARBA00022692"/>
    </source>
</evidence>
<dbReference type="InterPro" id="IPR003445">
    <property type="entry name" value="Cat_transpt"/>
</dbReference>
<dbReference type="AlphaFoldDB" id="A0A381N024"/>
<evidence type="ECO:0008006" key="14">
    <source>
        <dbReference type="Google" id="ProtNLM"/>
    </source>
</evidence>
<name>A0A381N024_9ZZZZ</name>
<gene>
    <name evidence="13" type="ORF">METZ01_LOCUS751</name>
</gene>
<evidence type="ECO:0000256" key="6">
    <source>
        <dbReference type="ARBA" id="ARBA00022538"/>
    </source>
</evidence>
<evidence type="ECO:0000256" key="3">
    <source>
        <dbReference type="ARBA" id="ARBA00022448"/>
    </source>
</evidence>
<feature type="transmembrane region" description="Helical" evidence="12">
    <location>
        <begin position="12"/>
        <end position="33"/>
    </location>
</feature>
<feature type="transmembrane region" description="Helical" evidence="12">
    <location>
        <begin position="238"/>
        <end position="259"/>
    </location>
</feature>
<feature type="transmembrane region" description="Helical" evidence="12">
    <location>
        <begin position="454"/>
        <end position="477"/>
    </location>
</feature>
<feature type="transmembrane region" description="Helical" evidence="12">
    <location>
        <begin position="280"/>
        <end position="297"/>
    </location>
</feature>
<evidence type="ECO:0000256" key="4">
    <source>
        <dbReference type="ARBA" id="ARBA00022475"/>
    </source>
</evidence>
<reference evidence="13" key="1">
    <citation type="submission" date="2018-05" db="EMBL/GenBank/DDBJ databases">
        <authorList>
            <person name="Lanie J.A."/>
            <person name="Ng W.-L."/>
            <person name="Kazmierczak K.M."/>
            <person name="Andrzejewski T.M."/>
            <person name="Davidsen T.M."/>
            <person name="Wayne K.J."/>
            <person name="Tettelin H."/>
            <person name="Glass J.I."/>
            <person name="Rusch D."/>
            <person name="Podicherti R."/>
            <person name="Tsui H.-C.T."/>
            <person name="Winkler M.E."/>
        </authorList>
    </citation>
    <scope>NUCLEOTIDE SEQUENCE</scope>
</reference>
<evidence type="ECO:0000256" key="9">
    <source>
        <dbReference type="ARBA" id="ARBA00022989"/>
    </source>
</evidence>
<evidence type="ECO:0000256" key="5">
    <source>
        <dbReference type="ARBA" id="ARBA00022519"/>
    </source>
</evidence>
<keyword evidence="3" id="KW-0813">Transport</keyword>
<keyword evidence="4" id="KW-1003">Cell membrane</keyword>
<comment type="subcellular location">
    <subcellularLocation>
        <location evidence="1">Cell inner membrane</location>
        <topology evidence="1">Multi-pass membrane protein</topology>
    </subcellularLocation>
</comment>
<accession>A0A381N024</accession>
<feature type="transmembrane region" description="Helical" evidence="12">
    <location>
        <begin position="182"/>
        <end position="203"/>
    </location>
</feature>
<evidence type="ECO:0000256" key="1">
    <source>
        <dbReference type="ARBA" id="ARBA00004429"/>
    </source>
</evidence>
<evidence type="ECO:0000256" key="12">
    <source>
        <dbReference type="SAM" id="Phobius"/>
    </source>
</evidence>
<feature type="transmembrane region" description="Helical" evidence="12">
    <location>
        <begin position="39"/>
        <end position="60"/>
    </location>
</feature>
<dbReference type="EMBL" id="UINC01000041">
    <property type="protein sequence ID" value="SUZ47897.1"/>
    <property type="molecule type" value="Genomic_DNA"/>
</dbReference>
<dbReference type="InterPro" id="IPR004772">
    <property type="entry name" value="TrkH"/>
</dbReference>
<keyword evidence="11 12" id="KW-0472">Membrane</keyword>
<feature type="transmembrane region" description="Helical" evidence="12">
    <location>
        <begin position="137"/>
        <end position="162"/>
    </location>
</feature>
<keyword evidence="9 12" id="KW-1133">Transmembrane helix</keyword>
<keyword evidence="6" id="KW-0633">Potassium transport</keyword>
<dbReference type="PIRSF" id="PIRSF006247">
    <property type="entry name" value="TrkH"/>
    <property type="match status" value="1"/>
</dbReference>
<evidence type="ECO:0000256" key="8">
    <source>
        <dbReference type="ARBA" id="ARBA00022958"/>
    </source>
</evidence>